<dbReference type="Proteomes" id="UP001516400">
    <property type="component" value="Unassembled WGS sequence"/>
</dbReference>
<proteinExistence type="predicted"/>
<gene>
    <name evidence="2" type="ORF">HHI36_000848</name>
</gene>
<accession>A0ABD2P771</accession>
<evidence type="ECO:0000313" key="3">
    <source>
        <dbReference type="Proteomes" id="UP001516400"/>
    </source>
</evidence>
<organism evidence="2 3">
    <name type="scientific">Cryptolaemus montrouzieri</name>
    <dbReference type="NCBI Taxonomy" id="559131"/>
    <lineage>
        <taxon>Eukaryota</taxon>
        <taxon>Metazoa</taxon>
        <taxon>Ecdysozoa</taxon>
        <taxon>Arthropoda</taxon>
        <taxon>Hexapoda</taxon>
        <taxon>Insecta</taxon>
        <taxon>Pterygota</taxon>
        <taxon>Neoptera</taxon>
        <taxon>Endopterygota</taxon>
        <taxon>Coleoptera</taxon>
        <taxon>Polyphaga</taxon>
        <taxon>Cucujiformia</taxon>
        <taxon>Coccinelloidea</taxon>
        <taxon>Coccinellidae</taxon>
        <taxon>Scymninae</taxon>
        <taxon>Scymnini</taxon>
        <taxon>Cryptolaemus</taxon>
    </lineage>
</organism>
<evidence type="ECO:0000313" key="2">
    <source>
        <dbReference type="EMBL" id="KAL3286340.1"/>
    </source>
</evidence>
<feature type="compositionally biased region" description="Basic and acidic residues" evidence="1">
    <location>
        <begin position="28"/>
        <end position="40"/>
    </location>
</feature>
<sequence>MDNPDSPDSLGSDQLTVDLLSPRSKRRTVIDEINERRDGTPDVGGKNTNNNDVGFVLMEDESPENGTATEEEEE</sequence>
<dbReference type="AlphaFoldDB" id="A0ABD2P771"/>
<name>A0ABD2P771_9CUCU</name>
<keyword evidence="3" id="KW-1185">Reference proteome</keyword>
<feature type="non-terminal residue" evidence="2">
    <location>
        <position position="74"/>
    </location>
</feature>
<evidence type="ECO:0000256" key="1">
    <source>
        <dbReference type="SAM" id="MobiDB-lite"/>
    </source>
</evidence>
<feature type="compositionally biased region" description="Acidic residues" evidence="1">
    <location>
        <begin position="58"/>
        <end position="74"/>
    </location>
</feature>
<feature type="region of interest" description="Disordered" evidence="1">
    <location>
        <begin position="1"/>
        <end position="74"/>
    </location>
</feature>
<comment type="caution">
    <text evidence="2">The sequence shown here is derived from an EMBL/GenBank/DDBJ whole genome shotgun (WGS) entry which is preliminary data.</text>
</comment>
<reference evidence="2 3" key="1">
    <citation type="journal article" date="2021" name="BMC Biol.">
        <title>Horizontally acquired antibacterial genes associated with adaptive radiation of ladybird beetles.</title>
        <authorList>
            <person name="Li H.S."/>
            <person name="Tang X.F."/>
            <person name="Huang Y.H."/>
            <person name="Xu Z.Y."/>
            <person name="Chen M.L."/>
            <person name="Du X.Y."/>
            <person name="Qiu B.Y."/>
            <person name="Chen P.T."/>
            <person name="Zhang W."/>
            <person name="Slipinski A."/>
            <person name="Escalona H.E."/>
            <person name="Waterhouse R.M."/>
            <person name="Zwick A."/>
            <person name="Pang H."/>
        </authorList>
    </citation>
    <scope>NUCLEOTIDE SEQUENCE [LARGE SCALE GENOMIC DNA]</scope>
    <source>
        <strain evidence="2">SYSU2018</strain>
    </source>
</reference>
<protein>
    <submittedName>
        <fullName evidence="2">Uncharacterized protein</fullName>
    </submittedName>
</protein>
<dbReference type="EMBL" id="JABFTP020000185">
    <property type="protein sequence ID" value="KAL3286340.1"/>
    <property type="molecule type" value="Genomic_DNA"/>
</dbReference>